<evidence type="ECO:0000313" key="5">
    <source>
        <dbReference type="Proteomes" id="UP000283568"/>
    </source>
</evidence>
<evidence type="ECO:0000313" key="2">
    <source>
        <dbReference type="EMBL" id="PHM23361.1"/>
    </source>
</evidence>
<reference evidence="3 5" key="2">
    <citation type="submission" date="2018-09" db="EMBL/GenBank/DDBJ databases">
        <title>Genomic Encyclopedia of Archaeal and Bacterial Type Strains, Phase II (KMG-II): from individual species to whole genera.</title>
        <authorList>
            <person name="Goeker M."/>
        </authorList>
    </citation>
    <scope>NUCLEOTIDE SEQUENCE [LARGE SCALE GENOMIC DNA]</scope>
    <source>
        <strain evidence="3 5">DSM 16337</strain>
    </source>
</reference>
<keyword evidence="5" id="KW-1185">Reference proteome</keyword>
<dbReference type="RefSeq" id="WP_244208692.1">
    <property type="nucleotide sequence ID" value="NZ_CAWNOJ010000026.1"/>
</dbReference>
<dbReference type="Pfam" id="PF10554">
    <property type="entry name" value="Phage_ASH"/>
    <property type="match status" value="1"/>
</dbReference>
<dbReference type="EMBL" id="NIBT01000015">
    <property type="protein sequence ID" value="PHM23361.1"/>
    <property type="molecule type" value="Genomic_DNA"/>
</dbReference>
<dbReference type="NCBIfam" id="NF033153">
    <property type="entry name" value="phage_ICD_like"/>
    <property type="match status" value="1"/>
</dbReference>
<feature type="region of interest" description="Disordered" evidence="1">
    <location>
        <begin position="135"/>
        <end position="154"/>
    </location>
</feature>
<name>A0A2D0INJ3_9GAMM</name>
<dbReference type="AlphaFoldDB" id="A0A2D0INJ3"/>
<gene>
    <name evidence="3" type="ORF">BDE27_1112</name>
    <name evidence="2" type="ORF">Xehl_02890</name>
</gene>
<organism evidence="2 4">
    <name type="scientific">Xenorhabdus ehlersii</name>
    <dbReference type="NCBI Taxonomy" id="290111"/>
    <lineage>
        <taxon>Bacteria</taxon>
        <taxon>Pseudomonadati</taxon>
        <taxon>Pseudomonadota</taxon>
        <taxon>Gammaproteobacteria</taxon>
        <taxon>Enterobacterales</taxon>
        <taxon>Morganellaceae</taxon>
        <taxon>Xenorhabdus</taxon>
    </lineage>
</organism>
<sequence>MNANQVNDFLLAGIQSDKLSSGYSAELMNASDISSLYSAGQKHKITVPSVPIVNKFIFINVLSWYSYLNICAISVPQLYLLKRESQPERNLSLSGGYMDIFGHLNNPLRSSHTANMQSGHRLTASIISGQLPDGMGKEKKSFGDSLSTEDSGMRKEKDSNCVSLPIWAFNAHLNGGEVDDFTGVTTPVNEDFSYITMRKDFSYITTRGNSHYKNSHYYFFTLSSNIGYIDDAPAKSGVRRENLNTRMATVDAECVFFYVVDNAYLMAAYAYPNSMVALSEHPKGWLVSIRASILTSDNVTAPIERENSGGDCFNHRMEIVAMMTIPTQTYFKFLFLSIKRSDTTAKPFRIAATAPDEHSARMMLVGDYILLFAGRIPVQVVAA</sequence>
<evidence type="ECO:0000256" key="1">
    <source>
        <dbReference type="SAM" id="MobiDB-lite"/>
    </source>
</evidence>
<evidence type="ECO:0000313" key="4">
    <source>
        <dbReference type="Proteomes" id="UP000225605"/>
    </source>
</evidence>
<dbReference type="InterPro" id="IPR018880">
    <property type="entry name" value="Phage_P4_Ash"/>
</dbReference>
<comment type="caution">
    <text evidence="2">The sequence shown here is derived from an EMBL/GenBank/DDBJ whole genome shotgun (WGS) entry which is preliminary data.</text>
</comment>
<accession>A0A2D0INJ3</accession>
<reference evidence="2 4" key="1">
    <citation type="journal article" date="2017" name="Nat. Microbiol.">
        <title>Natural product diversity associated with the nematode symbionts Photorhabdus and Xenorhabdus.</title>
        <authorList>
            <person name="Tobias N.J."/>
            <person name="Wolff H."/>
            <person name="Djahanschiri B."/>
            <person name="Grundmann F."/>
            <person name="Kronenwerth M."/>
            <person name="Shi Y.M."/>
            <person name="Simonyi S."/>
            <person name="Grun P."/>
            <person name="Shapiro-Ilan D."/>
            <person name="Pidot S.J."/>
            <person name="Stinear T.P."/>
            <person name="Ebersberger I."/>
            <person name="Bode H.B."/>
        </authorList>
    </citation>
    <scope>NUCLEOTIDE SEQUENCE [LARGE SCALE GENOMIC DNA]</scope>
    <source>
        <strain evidence="2 4">DSM 16337</strain>
    </source>
</reference>
<proteinExistence type="predicted"/>
<protein>
    <submittedName>
        <fullName evidence="3">Ash family protein</fullName>
    </submittedName>
    <submittedName>
        <fullName evidence="2">Bacteriophage protein</fullName>
    </submittedName>
</protein>
<dbReference type="Proteomes" id="UP000225605">
    <property type="component" value="Unassembled WGS sequence"/>
</dbReference>
<dbReference type="EMBL" id="RAQI01000001">
    <property type="protein sequence ID" value="RKE93374.1"/>
    <property type="molecule type" value="Genomic_DNA"/>
</dbReference>
<evidence type="ECO:0000313" key="3">
    <source>
        <dbReference type="EMBL" id="RKE93374.1"/>
    </source>
</evidence>
<dbReference type="Proteomes" id="UP000283568">
    <property type="component" value="Unassembled WGS sequence"/>
</dbReference>